<feature type="compositionally biased region" description="Basic and acidic residues" evidence="8">
    <location>
        <begin position="392"/>
        <end position="409"/>
    </location>
</feature>
<accession>A0A226E5U9</accession>
<dbReference type="STRING" id="158441.A0A226E5U9"/>
<gene>
    <name evidence="9" type="ORF">Fcan01_12132</name>
</gene>
<protein>
    <recommendedName>
        <fullName evidence="11">Protein HEXIM1</fullName>
    </recommendedName>
</protein>
<dbReference type="Gene3D" id="6.10.250.2910">
    <property type="match status" value="1"/>
</dbReference>
<comment type="subcellular location">
    <subcellularLocation>
        <location evidence="1">Nucleus</location>
    </subcellularLocation>
</comment>
<dbReference type="GO" id="GO:0000122">
    <property type="term" value="P:negative regulation of transcription by RNA polymerase II"/>
    <property type="evidence" value="ECO:0007669"/>
    <property type="project" value="InterPro"/>
</dbReference>
<evidence type="ECO:0000256" key="4">
    <source>
        <dbReference type="ARBA" id="ARBA00023015"/>
    </source>
</evidence>
<keyword evidence="4" id="KW-0805">Transcription regulation</keyword>
<dbReference type="PANTHER" id="PTHR13469:SF8">
    <property type="entry name" value="HEXIM P-TEFB COMPLEX SUBUNIT 1"/>
    <property type="match status" value="1"/>
</dbReference>
<dbReference type="Proteomes" id="UP000198287">
    <property type="component" value="Unassembled WGS sequence"/>
</dbReference>
<feature type="compositionally biased region" description="Low complexity" evidence="8">
    <location>
        <begin position="328"/>
        <end position="339"/>
    </location>
</feature>
<feature type="compositionally biased region" description="Acidic residues" evidence="8">
    <location>
        <begin position="371"/>
        <end position="386"/>
    </location>
</feature>
<evidence type="ECO:0000313" key="10">
    <source>
        <dbReference type="Proteomes" id="UP000198287"/>
    </source>
</evidence>
<evidence type="ECO:0000256" key="2">
    <source>
        <dbReference type="ARBA" id="ARBA00008409"/>
    </source>
</evidence>
<feature type="compositionally biased region" description="Low complexity" evidence="8">
    <location>
        <begin position="127"/>
        <end position="151"/>
    </location>
</feature>
<evidence type="ECO:0000256" key="8">
    <source>
        <dbReference type="SAM" id="MobiDB-lite"/>
    </source>
</evidence>
<proteinExistence type="inferred from homology"/>
<dbReference type="GO" id="GO:0004861">
    <property type="term" value="F:cyclin-dependent protein serine/threonine kinase inhibitor activity"/>
    <property type="evidence" value="ECO:0007669"/>
    <property type="project" value="InterPro"/>
</dbReference>
<keyword evidence="6" id="KW-0804">Transcription</keyword>
<keyword evidence="5" id="KW-0175">Coiled coil</keyword>
<keyword evidence="7" id="KW-0539">Nucleus</keyword>
<comment type="similarity">
    <text evidence="2">Belongs to the HEXIM family.</text>
</comment>
<feature type="region of interest" description="Disordered" evidence="8">
    <location>
        <begin position="108"/>
        <end position="192"/>
    </location>
</feature>
<feature type="compositionally biased region" description="Acidic residues" evidence="8">
    <location>
        <begin position="421"/>
        <end position="435"/>
    </location>
</feature>
<evidence type="ECO:0000256" key="3">
    <source>
        <dbReference type="ARBA" id="ARBA00022491"/>
    </source>
</evidence>
<keyword evidence="3" id="KW-0678">Repressor</keyword>
<feature type="compositionally biased region" description="Polar residues" evidence="8">
    <location>
        <begin position="356"/>
        <end position="370"/>
    </location>
</feature>
<evidence type="ECO:0000256" key="5">
    <source>
        <dbReference type="ARBA" id="ARBA00023054"/>
    </source>
</evidence>
<dbReference type="Pfam" id="PF15313">
    <property type="entry name" value="HEXIM"/>
    <property type="match status" value="1"/>
</dbReference>
<organism evidence="9 10">
    <name type="scientific">Folsomia candida</name>
    <name type="common">Springtail</name>
    <dbReference type="NCBI Taxonomy" id="158441"/>
    <lineage>
        <taxon>Eukaryota</taxon>
        <taxon>Metazoa</taxon>
        <taxon>Ecdysozoa</taxon>
        <taxon>Arthropoda</taxon>
        <taxon>Hexapoda</taxon>
        <taxon>Collembola</taxon>
        <taxon>Entomobryomorpha</taxon>
        <taxon>Isotomoidea</taxon>
        <taxon>Isotomidae</taxon>
        <taxon>Proisotominae</taxon>
        <taxon>Folsomia</taxon>
    </lineage>
</organism>
<comment type="caution">
    <text evidence="9">The sequence shown here is derived from an EMBL/GenBank/DDBJ whole genome shotgun (WGS) entry which is preliminary data.</text>
</comment>
<evidence type="ECO:0000313" key="9">
    <source>
        <dbReference type="EMBL" id="OXA52678.1"/>
    </source>
</evidence>
<evidence type="ECO:0000256" key="6">
    <source>
        <dbReference type="ARBA" id="ARBA00023163"/>
    </source>
</evidence>
<dbReference type="GO" id="GO:0005737">
    <property type="term" value="C:cytoplasm"/>
    <property type="evidence" value="ECO:0007669"/>
    <property type="project" value="InterPro"/>
</dbReference>
<dbReference type="GO" id="GO:0097322">
    <property type="term" value="F:7SK snRNA binding"/>
    <property type="evidence" value="ECO:0007669"/>
    <property type="project" value="TreeGrafter"/>
</dbReference>
<feature type="region of interest" description="Disordered" evidence="8">
    <location>
        <begin position="328"/>
        <end position="450"/>
    </location>
</feature>
<keyword evidence="10" id="KW-1185">Reference proteome</keyword>
<dbReference type="OrthoDB" id="10058500at2759"/>
<feature type="compositionally biased region" description="Basic residues" evidence="8">
    <location>
        <begin position="152"/>
        <end position="162"/>
    </location>
</feature>
<dbReference type="GO" id="GO:0005654">
    <property type="term" value="C:nucleoplasm"/>
    <property type="evidence" value="ECO:0007669"/>
    <property type="project" value="TreeGrafter"/>
</dbReference>
<dbReference type="PANTHER" id="PTHR13469">
    <property type="entry name" value="HEXAMETHYLENE BISACETAMIDE INDUCIBLE 1"/>
    <property type="match status" value="1"/>
</dbReference>
<dbReference type="AlphaFoldDB" id="A0A226E5U9"/>
<evidence type="ECO:0000256" key="7">
    <source>
        <dbReference type="ARBA" id="ARBA00023242"/>
    </source>
</evidence>
<name>A0A226E5U9_FOLCA</name>
<evidence type="ECO:0000256" key="1">
    <source>
        <dbReference type="ARBA" id="ARBA00004123"/>
    </source>
</evidence>
<evidence type="ECO:0008006" key="11">
    <source>
        <dbReference type="Google" id="ProtNLM"/>
    </source>
</evidence>
<sequence length="450" mass="50250">MPPVFKNLAPTAYQNMRATHTPKTLSFRAQNWKNGLAPWAPVCQQQSERQQLSILNSEQQQLVCKCEEMSGGLEMERIHGGGGGGGVEQQQPQGGEKEVLEKLISSTTTAAASNNNKVNLHGKGTGRNNHANRQQFNNNPPGNYNNSNNNKKQFRRHHRRQHQNAQRRMNNSNFHEHHGKRIRRNTQPAPNNTNEFLMQEHDHLYHLDFNDDEFEQRHGYIDFNPSHLYSNPEGMVDANHAFSFLRDTNTTISSGPANSGGAFYSSSEDDQDYLSREFSATYDIVNAERLSSMTKAELISEYQLLQDRVELLERKLKTGTDVYGTTTITTTTTDGKINTSSNPSSSNEMVVELFSPPTNTNIVTASTSNPSDDDGDKGGGGEEEGDGSIQEEILKLREENQKIKADNKYLRKMTLKQGKEDGDEVVGMEEDDDMEADRASTDSGTGGMSK</sequence>
<reference evidence="9 10" key="1">
    <citation type="submission" date="2015-12" db="EMBL/GenBank/DDBJ databases">
        <title>The genome of Folsomia candida.</title>
        <authorList>
            <person name="Faddeeva A."/>
            <person name="Derks M.F."/>
            <person name="Anvar Y."/>
            <person name="Smit S."/>
            <person name="Van Straalen N."/>
            <person name="Roelofs D."/>
        </authorList>
    </citation>
    <scope>NUCLEOTIDE SEQUENCE [LARGE SCALE GENOMIC DNA]</scope>
    <source>
        <strain evidence="9 10">VU population</strain>
        <tissue evidence="9">Whole body</tissue>
    </source>
</reference>
<dbReference type="InterPro" id="IPR024872">
    <property type="entry name" value="HEXIM"/>
</dbReference>
<dbReference type="EMBL" id="LNIX01000006">
    <property type="protein sequence ID" value="OXA52678.1"/>
    <property type="molecule type" value="Genomic_DNA"/>
</dbReference>